<feature type="transmembrane region" description="Helical" evidence="1">
    <location>
        <begin position="35"/>
        <end position="61"/>
    </location>
</feature>
<sequence length="272" mass="30486">MGVAKGQCTETFLRAFLSCWLCMFILPVRRAGYICLVTFSIALVMTSSVGYCLPTIILASVCKGPNEISRSSHPGRGRGHFPVHFLYTWLAKNFNTYELASEASSRLGMLSHSNLKRPEILLVMGGAFDSIHPLSIDLRRLSSMTTSYQELTLLISSAFVRVLSLTITRATSSRSVTILIDLVDNLDVSTDLDFDNLPNHVLTRYGTGSQVLLPRGCNLLERNTTCAFHEWWYKMFISRLVIHMPVTLRGNEVIYLIPTFQRMKANLVLSPS</sequence>
<evidence type="ECO:0000313" key="3">
    <source>
        <dbReference type="Proteomes" id="UP001153076"/>
    </source>
</evidence>
<organism evidence="2 3">
    <name type="scientific">Carnegiea gigantea</name>
    <dbReference type="NCBI Taxonomy" id="171969"/>
    <lineage>
        <taxon>Eukaryota</taxon>
        <taxon>Viridiplantae</taxon>
        <taxon>Streptophyta</taxon>
        <taxon>Embryophyta</taxon>
        <taxon>Tracheophyta</taxon>
        <taxon>Spermatophyta</taxon>
        <taxon>Magnoliopsida</taxon>
        <taxon>eudicotyledons</taxon>
        <taxon>Gunneridae</taxon>
        <taxon>Pentapetalae</taxon>
        <taxon>Caryophyllales</taxon>
        <taxon>Cactineae</taxon>
        <taxon>Cactaceae</taxon>
        <taxon>Cactoideae</taxon>
        <taxon>Echinocereeae</taxon>
        <taxon>Carnegiea</taxon>
    </lineage>
</organism>
<dbReference type="OrthoDB" id="694455at2759"/>
<keyword evidence="3" id="KW-1185">Reference proteome</keyword>
<comment type="caution">
    <text evidence="2">The sequence shown here is derived from an EMBL/GenBank/DDBJ whole genome shotgun (WGS) entry which is preliminary data.</text>
</comment>
<dbReference type="Proteomes" id="UP001153076">
    <property type="component" value="Unassembled WGS sequence"/>
</dbReference>
<protein>
    <submittedName>
        <fullName evidence="2">Uncharacterized protein</fullName>
    </submittedName>
</protein>
<reference evidence="2" key="1">
    <citation type="submission" date="2022-04" db="EMBL/GenBank/DDBJ databases">
        <title>Carnegiea gigantea Genome sequencing and assembly v2.</title>
        <authorList>
            <person name="Copetti D."/>
            <person name="Sanderson M.J."/>
            <person name="Burquez A."/>
            <person name="Wojciechowski M.F."/>
        </authorList>
    </citation>
    <scope>NUCLEOTIDE SEQUENCE</scope>
    <source>
        <strain evidence="2">SGP5-SGP5p</strain>
        <tissue evidence="2">Aerial part</tissue>
    </source>
</reference>
<evidence type="ECO:0000313" key="2">
    <source>
        <dbReference type="EMBL" id="KAJ8425987.1"/>
    </source>
</evidence>
<gene>
    <name evidence="2" type="ORF">Cgig2_009494</name>
</gene>
<accession>A0A9Q1JHW5</accession>
<keyword evidence="1" id="KW-1133">Transmembrane helix</keyword>
<keyword evidence="1" id="KW-0472">Membrane</keyword>
<evidence type="ECO:0000256" key="1">
    <source>
        <dbReference type="SAM" id="Phobius"/>
    </source>
</evidence>
<feature type="transmembrane region" description="Helical" evidence="1">
    <location>
        <begin position="12"/>
        <end position="28"/>
    </location>
</feature>
<dbReference type="AlphaFoldDB" id="A0A9Q1JHW5"/>
<name>A0A9Q1JHW5_9CARY</name>
<proteinExistence type="predicted"/>
<dbReference type="EMBL" id="JAKOGI010001368">
    <property type="protein sequence ID" value="KAJ8425987.1"/>
    <property type="molecule type" value="Genomic_DNA"/>
</dbReference>
<keyword evidence="1" id="KW-0812">Transmembrane</keyword>